<evidence type="ECO:0000256" key="3">
    <source>
        <dbReference type="ARBA" id="ARBA00022741"/>
    </source>
</evidence>
<keyword evidence="2 5" id="KW-0545">Nucleotide biosynthesis</keyword>
<feature type="binding site" evidence="5">
    <location>
        <position position="214"/>
    </location>
    <ligand>
        <name>AMP</name>
        <dbReference type="ChEBI" id="CHEBI:456215"/>
    </ligand>
</feature>
<comment type="similarity">
    <text evidence="5 6">Belongs to the adenylate kinase family.</text>
</comment>
<dbReference type="SUPFAM" id="SSF52540">
    <property type="entry name" value="P-loop containing nucleoside triphosphate hydrolases"/>
    <property type="match status" value="1"/>
</dbReference>
<keyword evidence="3 5" id="KW-0547">Nucleotide-binding</keyword>
<feature type="binding site" evidence="5">
    <location>
        <begin position="91"/>
        <end position="93"/>
    </location>
    <ligand>
        <name>AMP</name>
        <dbReference type="ChEBI" id="CHEBI:456215"/>
    </ligand>
</feature>
<evidence type="ECO:0000313" key="9">
    <source>
        <dbReference type="EMBL" id="WPX97560.1"/>
    </source>
</evidence>
<keyword evidence="1 5" id="KW-0808">Transferase</keyword>
<dbReference type="PANTHER" id="PTHR23359">
    <property type="entry name" value="NUCLEOTIDE KINASE"/>
    <property type="match status" value="1"/>
</dbReference>
<dbReference type="InterPro" id="IPR027417">
    <property type="entry name" value="P-loop_NTPase"/>
</dbReference>
<evidence type="ECO:0000256" key="7">
    <source>
        <dbReference type="RuleBase" id="RU003331"/>
    </source>
</evidence>
<dbReference type="PROSITE" id="PS51257">
    <property type="entry name" value="PROKAR_LIPOPROTEIN"/>
    <property type="match status" value="1"/>
</dbReference>
<evidence type="ECO:0000256" key="2">
    <source>
        <dbReference type="ARBA" id="ARBA00022727"/>
    </source>
</evidence>
<reference evidence="9" key="1">
    <citation type="submission" date="2022-10" db="EMBL/GenBank/DDBJ databases">
        <title>Host association and intracellularity evolved multiple times independently in the Rickettsiales.</title>
        <authorList>
            <person name="Castelli M."/>
            <person name="Nardi T."/>
            <person name="Gammuto L."/>
            <person name="Bellinzona G."/>
            <person name="Sabaneyeva E."/>
            <person name="Potekhin A."/>
            <person name="Serra V."/>
            <person name="Petroni G."/>
            <person name="Sassera D."/>
        </authorList>
    </citation>
    <scope>NUCLEOTIDE SEQUENCE [LARGE SCALE GENOMIC DNA]</scope>
    <source>
        <strain evidence="9">US_Bl 11III1</strain>
    </source>
</reference>
<evidence type="ECO:0000313" key="10">
    <source>
        <dbReference type="Proteomes" id="UP001325140"/>
    </source>
</evidence>
<organism evidence="9 10">
    <name type="scientific">Candidatus Fokinia crypta</name>
    <dbReference type="NCBI Taxonomy" id="1920990"/>
    <lineage>
        <taxon>Bacteria</taxon>
        <taxon>Pseudomonadati</taxon>
        <taxon>Pseudomonadota</taxon>
        <taxon>Alphaproteobacteria</taxon>
        <taxon>Rickettsiales</taxon>
        <taxon>Candidatus Midichloriaceae</taxon>
        <taxon>Candidatus Fokinia</taxon>
    </lineage>
</organism>
<sequence>MKKFLVAVLLSVVTLLSSCSPQNTDHKTSVSENPVHRVKIVLLGAPGSGKGTFGAMLSSQLNIPILSMGSAMREYFKSSTNPEIAQLQSGKLLDDKTVTQILKQKLLEPQYANGVILDGYPRTVAQGLMLDEALGDRNGSLIIVNVNATLSAIEKRSSGRFMCAKCDAIYNIYSSLPKVHDKSLDSGKITREQMLARSNMCTCDHCGSSKFYARKDDTRKVILYRYCEYRKNTLPLIKHYQKYQAFFDVDGNCDISLLSKQAIDLAQNLRPLLALKK</sequence>
<dbReference type="EMBL" id="CP110343">
    <property type="protein sequence ID" value="WPX97560.1"/>
    <property type="molecule type" value="Genomic_DNA"/>
</dbReference>
<dbReference type="EC" id="2.7.4.3" evidence="5 7"/>
<dbReference type="CDD" id="cd01428">
    <property type="entry name" value="ADK"/>
    <property type="match status" value="1"/>
</dbReference>
<name>A0ABZ0URQ0_9RICK</name>
<feature type="signal peptide" evidence="8">
    <location>
        <begin position="1"/>
        <end position="24"/>
    </location>
</feature>
<protein>
    <recommendedName>
        <fullName evidence="5 7">Adenylate kinase</fullName>
        <shortName evidence="5">AK</shortName>
        <ecNumber evidence="5 7">2.7.4.3</ecNumber>
    </recommendedName>
    <alternativeName>
        <fullName evidence="5">ATP-AMP transphosphorylase</fullName>
    </alternativeName>
    <alternativeName>
        <fullName evidence="5">ATP:AMP phosphotransferase</fullName>
    </alternativeName>
    <alternativeName>
        <fullName evidence="5">Adenylate monophosphate kinase</fullName>
    </alternativeName>
</protein>
<feature type="binding site" evidence="5">
    <location>
        <position position="253"/>
    </location>
    <ligand>
        <name>ATP</name>
        <dbReference type="ChEBI" id="CHEBI:30616"/>
    </ligand>
</feature>
<comment type="subunit">
    <text evidence="5 7">Monomer.</text>
</comment>
<comment type="caution">
    <text evidence="5">Lacks conserved residue(s) required for the propagation of feature annotation.</text>
</comment>
<dbReference type="PROSITE" id="PS00113">
    <property type="entry name" value="ADENYLATE_KINASE"/>
    <property type="match status" value="1"/>
</dbReference>
<dbReference type="HAMAP" id="MF_00235">
    <property type="entry name" value="Adenylate_kinase_Adk"/>
    <property type="match status" value="1"/>
</dbReference>
<feature type="binding site" evidence="5">
    <location>
        <begin position="47"/>
        <end position="52"/>
    </location>
    <ligand>
        <name>ATP</name>
        <dbReference type="ChEBI" id="CHEBI:30616"/>
    </ligand>
</feature>
<comment type="subcellular location">
    <subcellularLocation>
        <location evidence="5 7">Cytoplasm</location>
    </subcellularLocation>
</comment>
<evidence type="ECO:0000256" key="1">
    <source>
        <dbReference type="ARBA" id="ARBA00022679"/>
    </source>
</evidence>
<feature type="binding site" evidence="5">
    <location>
        <position position="126"/>
    </location>
    <ligand>
        <name>AMP</name>
        <dbReference type="ChEBI" id="CHEBI:456215"/>
    </ligand>
</feature>
<evidence type="ECO:0000256" key="5">
    <source>
        <dbReference type="HAMAP-Rule" id="MF_00235"/>
    </source>
</evidence>
<keyword evidence="5 7" id="KW-0067">ATP-binding</keyword>
<proteinExistence type="inferred from homology"/>
<dbReference type="Pfam" id="PF00406">
    <property type="entry name" value="ADK"/>
    <property type="match status" value="1"/>
</dbReference>
<gene>
    <name evidence="5" type="primary">adk</name>
    <name evidence="9" type="ORF">Fokcrypt_00065</name>
</gene>
<feature type="binding site" evidence="5">
    <location>
        <begin position="119"/>
        <end position="122"/>
    </location>
    <ligand>
        <name>AMP</name>
        <dbReference type="ChEBI" id="CHEBI:456215"/>
    </ligand>
</feature>
<feature type="binding site" evidence="5">
    <location>
        <position position="225"/>
    </location>
    <ligand>
        <name>AMP</name>
        <dbReference type="ChEBI" id="CHEBI:456215"/>
    </ligand>
</feature>
<comment type="pathway">
    <text evidence="5">Purine metabolism; AMP biosynthesis via salvage pathway; AMP from ADP: step 1/1.</text>
</comment>
<dbReference type="Gene3D" id="3.40.50.300">
    <property type="entry name" value="P-loop containing nucleotide triphosphate hydrolases"/>
    <property type="match status" value="1"/>
</dbReference>
<feature type="chain" id="PRO_5045230551" description="Adenylate kinase" evidence="8">
    <location>
        <begin position="25"/>
        <end position="277"/>
    </location>
</feature>
<keyword evidence="4 5" id="KW-0418">Kinase</keyword>
<dbReference type="GO" id="GO:0016301">
    <property type="term" value="F:kinase activity"/>
    <property type="evidence" value="ECO:0007669"/>
    <property type="project" value="UniProtKB-KW"/>
</dbReference>
<dbReference type="RefSeq" id="WP_323722219.1">
    <property type="nucleotide sequence ID" value="NZ_CP110343.1"/>
</dbReference>
<comment type="catalytic activity">
    <reaction evidence="5 7">
        <text>AMP + ATP = 2 ADP</text>
        <dbReference type="Rhea" id="RHEA:12973"/>
        <dbReference type="ChEBI" id="CHEBI:30616"/>
        <dbReference type="ChEBI" id="CHEBI:456215"/>
        <dbReference type="ChEBI" id="CHEBI:456216"/>
        <dbReference type="EC" id="2.7.4.3"/>
    </reaction>
</comment>
<comment type="function">
    <text evidence="5">Catalyzes the reversible transfer of the terminal phosphate group between ATP and AMP. Plays an important role in cellular energy homeostasis and in adenine nucleotide metabolism.</text>
</comment>
<evidence type="ECO:0000256" key="4">
    <source>
        <dbReference type="ARBA" id="ARBA00022777"/>
    </source>
</evidence>
<keyword evidence="10" id="KW-1185">Reference proteome</keyword>
<dbReference type="InterPro" id="IPR033690">
    <property type="entry name" value="Adenylat_kinase_CS"/>
</dbReference>
<accession>A0ABZ0URQ0</accession>
<keyword evidence="5" id="KW-0963">Cytoplasm</keyword>
<feature type="binding site" evidence="5">
    <location>
        <position position="73"/>
    </location>
    <ligand>
        <name>AMP</name>
        <dbReference type="ChEBI" id="CHEBI:456215"/>
    </ligand>
</feature>
<evidence type="ECO:0000256" key="6">
    <source>
        <dbReference type="RuleBase" id="RU003330"/>
    </source>
</evidence>
<dbReference type="PRINTS" id="PR00094">
    <property type="entry name" value="ADENYLTKNASE"/>
</dbReference>
<comment type="domain">
    <text evidence="5">Consists of three domains, a large central CORE domain and two small peripheral domains, NMPbind and LID, which undergo movements during catalysis. The LID domain closes over the site of phosphoryl transfer upon ATP binding. Assembling and dissambling the active center during each catalytic cycle provides an effective means to prevent ATP hydrolysis.</text>
</comment>
<feature type="binding site" evidence="5">
    <location>
        <begin position="169"/>
        <end position="170"/>
    </location>
    <ligand>
        <name>ATP</name>
        <dbReference type="ChEBI" id="CHEBI:30616"/>
    </ligand>
</feature>
<feature type="binding site" evidence="5">
    <location>
        <position position="160"/>
    </location>
    <ligand>
        <name>ATP</name>
        <dbReference type="ChEBI" id="CHEBI:30616"/>
    </ligand>
</feature>
<keyword evidence="8" id="KW-0732">Signal</keyword>
<dbReference type="InterPro" id="IPR000850">
    <property type="entry name" value="Adenylat/UMP-CMP_kin"/>
</dbReference>
<evidence type="ECO:0000256" key="8">
    <source>
        <dbReference type="SAM" id="SignalP"/>
    </source>
</evidence>
<dbReference type="Proteomes" id="UP001325140">
    <property type="component" value="Chromosome"/>
</dbReference>